<dbReference type="AlphaFoldDB" id="A0A9Q0Z6F2"/>
<feature type="non-terminal residue" evidence="2">
    <location>
        <position position="36"/>
    </location>
</feature>
<dbReference type="Proteomes" id="UP001151752">
    <property type="component" value="Chromosome 14"/>
</dbReference>
<comment type="caution">
    <text evidence="2">The sequence shown here is derived from an EMBL/GenBank/DDBJ whole genome shotgun (WGS) entry which is preliminary data.</text>
</comment>
<keyword evidence="1" id="KW-1133">Transmembrane helix</keyword>
<proteinExistence type="predicted"/>
<feature type="transmembrane region" description="Helical" evidence="1">
    <location>
        <begin position="12"/>
        <end position="33"/>
    </location>
</feature>
<reference evidence="2" key="2">
    <citation type="journal article" date="2023" name="Int. J. Mol. Sci.">
        <title>De Novo Assembly and Annotation of 11 Diverse Shrub Willow (Salix) Genomes Reveals Novel Gene Organization in Sex-Linked Regions.</title>
        <authorList>
            <person name="Hyden B."/>
            <person name="Feng K."/>
            <person name="Yates T.B."/>
            <person name="Jawdy S."/>
            <person name="Cereghino C."/>
            <person name="Smart L.B."/>
            <person name="Muchero W."/>
        </authorList>
    </citation>
    <scope>NUCLEOTIDE SEQUENCE</scope>
    <source>
        <tissue evidence="2">Shoot tip</tissue>
    </source>
</reference>
<evidence type="ECO:0000256" key="1">
    <source>
        <dbReference type="SAM" id="Phobius"/>
    </source>
</evidence>
<keyword evidence="1" id="KW-0472">Membrane</keyword>
<keyword evidence="3" id="KW-1185">Reference proteome</keyword>
<reference evidence="2" key="1">
    <citation type="submission" date="2022-11" db="EMBL/GenBank/DDBJ databases">
        <authorList>
            <person name="Hyden B.L."/>
            <person name="Feng K."/>
            <person name="Yates T."/>
            <person name="Jawdy S."/>
            <person name="Smart L.B."/>
            <person name="Muchero W."/>
        </authorList>
    </citation>
    <scope>NUCLEOTIDE SEQUENCE</scope>
    <source>
        <tissue evidence="2">Shoot tip</tissue>
    </source>
</reference>
<keyword evidence="1" id="KW-0812">Transmembrane</keyword>
<dbReference type="EMBL" id="JAPFFM010000013">
    <property type="protein sequence ID" value="KAJ6723045.1"/>
    <property type="molecule type" value="Genomic_DNA"/>
</dbReference>
<name>A0A9Q0Z6F2_9ROSI</name>
<gene>
    <name evidence="2" type="ORF">OIU74_007598</name>
</gene>
<evidence type="ECO:0000313" key="3">
    <source>
        <dbReference type="Proteomes" id="UP001151752"/>
    </source>
</evidence>
<organism evidence="2 3">
    <name type="scientific">Salix koriyanagi</name>
    <dbReference type="NCBI Taxonomy" id="2511006"/>
    <lineage>
        <taxon>Eukaryota</taxon>
        <taxon>Viridiplantae</taxon>
        <taxon>Streptophyta</taxon>
        <taxon>Embryophyta</taxon>
        <taxon>Tracheophyta</taxon>
        <taxon>Spermatophyta</taxon>
        <taxon>Magnoliopsida</taxon>
        <taxon>eudicotyledons</taxon>
        <taxon>Gunneridae</taxon>
        <taxon>Pentapetalae</taxon>
        <taxon>rosids</taxon>
        <taxon>fabids</taxon>
        <taxon>Malpighiales</taxon>
        <taxon>Salicaceae</taxon>
        <taxon>Saliceae</taxon>
        <taxon>Salix</taxon>
    </lineage>
</organism>
<evidence type="ECO:0000313" key="2">
    <source>
        <dbReference type="EMBL" id="KAJ6723045.1"/>
    </source>
</evidence>
<protein>
    <submittedName>
        <fullName evidence="2">Uncharacterized protein</fullName>
    </submittedName>
</protein>
<accession>A0A9Q0Z6F2</accession>
<sequence length="36" mass="4315">MQQSIHMEECMHIRLFQLDLIPMVLGFCHLLLYTPL</sequence>